<evidence type="ECO:0000313" key="1">
    <source>
        <dbReference type="EMBL" id="RKN27125.1"/>
    </source>
</evidence>
<dbReference type="RefSeq" id="WP_120690775.1">
    <property type="nucleotide sequence ID" value="NZ_RAZT01000019.1"/>
</dbReference>
<comment type="caution">
    <text evidence="1">The sequence shown here is derived from an EMBL/GenBank/DDBJ whole genome shotgun (WGS) entry which is preliminary data.</text>
</comment>
<dbReference type="Proteomes" id="UP000275865">
    <property type="component" value="Unassembled WGS sequence"/>
</dbReference>
<evidence type="ECO:0000313" key="2">
    <source>
        <dbReference type="Proteomes" id="UP000275865"/>
    </source>
</evidence>
<evidence type="ECO:0008006" key="3">
    <source>
        <dbReference type="Google" id="ProtNLM"/>
    </source>
</evidence>
<proteinExistence type="predicted"/>
<protein>
    <recommendedName>
        <fullName evidence="3">Cell wall-active antibiotics response LiaF-like C-terminal domain-containing protein</fullName>
    </recommendedName>
</protein>
<dbReference type="AlphaFoldDB" id="A0A3A9XPF7"/>
<sequence length="115" mass="11901">MTNPNSSKRIDWRIALLGGHKQRVTGAPADTVVVTPIGGADVDLSDAELPARTTLTKVSLLGGVKLRVPAGVDVEVEGFHLLGGRRIEPAAASPSAPVVRVRAYGIIGGVEVSRA</sequence>
<reference evidence="1 2" key="1">
    <citation type="submission" date="2018-09" db="EMBL/GenBank/DDBJ databases">
        <title>Micromonospora sp. nov. MS1-9, isolated from a root of Musa sp.</title>
        <authorList>
            <person name="Kuncharoen N."/>
            <person name="Kudo T."/>
            <person name="Ohkuma M."/>
            <person name="Yuki M."/>
            <person name="Tanasupawat S."/>
        </authorList>
    </citation>
    <scope>NUCLEOTIDE SEQUENCE [LARGE SCALE GENOMIC DNA]</scope>
    <source>
        <strain evidence="1 2">MS1-9</strain>
    </source>
</reference>
<accession>A0A3A9XPF7</accession>
<dbReference type="EMBL" id="RAZT01000019">
    <property type="protein sequence ID" value="RKN27125.1"/>
    <property type="molecule type" value="Genomic_DNA"/>
</dbReference>
<gene>
    <name evidence="1" type="ORF">D7044_28810</name>
</gene>
<organism evidence="1 2">
    <name type="scientific">Micromonospora musae</name>
    <dbReference type="NCBI Taxonomy" id="1894970"/>
    <lineage>
        <taxon>Bacteria</taxon>
        <taxon>Bacillati</taxon>
        <taxon>Actinomycetota</taxon>
        <taxon>Actinomycetes</taxon>
        <taxon>Micromonosporales</taxon>
        <taxon>Micromonosporaceae</taxon>
        <taxon>Micromonospora</taxon>
    </lineage>
</organism>
<name>A0A3A9XPF7_9ACTN</name>